<evidence type="ECO:0000313" key="2">
    <source>
        <dbReference type="Proteomes" id="UP000014062"/>
    </source>
</evidence>
<protein>
    <submittedName>
        <fullName evidence="1">Uncharacterized protein</fullName>
    </submittedName>
</protein>
<dbReference type="EMBL" id="CM001889">
    <property type="protein sequence ID" value="EOY50885.1"/>
    <property type="molecule type" value="Genomic_DNA"/>
</dbReference>
<proteinExistence type="predicted"/>
<evidence type="ECO:0000313" key="1">
    <source>
        <dbReference type="EMBL" id="EOY50885.1"/>
    </source>
</evidence>
<reference evidence="2" key="1">
    <citation type="journal article" date="2013" name="Genome Biol. Evol.">
        <title>The genome sequence of Streptomyces lividans 66 reveals a novel tRNA-dependent peptide biosynthetic system within a metal-related genomic island.</title>
        <authorList>
            <person name="Cruz-Morales P."/>
            <person name="Vijgenboom E."/>
            <person name="Iruegas-Bocardo F."/>
            <person name="Girard G."/>
            <person name="Yanez-Guerra L.A."/>
            <person name="Ramos-Aboites H.E."/>
            <person name="Pernodet J.L."/>
            <person name="Anne J."/>
            <person name="van Wezel G.P."/>
            <person name="Barona-Gomez F."/>
        </authorList>
    </citation>
    <scope>NUCLEOTIDE SEQUENCE [LARGE SCALE GENOMIC DNA]</scope>
    <source>
        <strain evidence="2">1326</strain>
    </source>
</reference>
<gene>
    <name evidence="1" type="ORF">SLI_6178</name>
</gene>
<sequence>MQGPGILAAAEARSGGRVRLELAVGVHMGSEERAPSPASTTTPDAAEVVENGNTAHHILFSGG</sequence>
<accession>A0A7U9DYR6</accession>
<organism evidence="1 2">
    <name type="scientific">Streptomyces lividans 1326</name>
    <dbReference type="NCBI Taxonomy" id="1200984"/>
    <lineage>
        <taxon>Bacteria</taxon>
        <taxon>Bacillati</taxon>
        <taxon>Actinomycetota</taxon>
        <taxon>Actinomycetes</taxon>
        <taxon>Kitasatosporales</taxon>
        <taxon>Streptomycetaceae</taxon>
        <taxon>Streptomyces</taxon>
    </lineage>
</organism>
<name>A0A7U9DYR6_STRLI</name>
<dbReference type="AlphaFoldDB" id="A0A7U9DYR6"/>
<dbReference type="Proteomes" id="UP000014062">
    <property type="component" value="Chromosome"/>
</dbReference>